<evidence type="ECO:0000313" key="10">
    <source>
        <dbReference type="Proteomes" id="UP000657177"/>
    </source>
</evidence>
<keyword evidence="3" id="KW-0963">Cytoplasm</keyword>
<feature type="domain" description="EIF2B subunit epsilon/gamma LbH" evidence="8">
    <location>
        <begin position="250"/>
        <end position="350"/>
    </location>
</feature>
<dbReference type="InterPro" id="IPR036900">
    <property type="entry name" value="A-D-PHexomutase_C_sf"/>
</dbReference>
<proteinExistence type="inferred from homology"/>
<name>A0A8J6I0F8_9FIRM</name>
<dbReference type="RefSeq" id="WP_181339618.1">
    <property type="nucleotide sequence ID" value="NZ_JAAKDE010000012.1"/>
</dbReference>
<evidence type="ECO:0000256" key="1">
    <source>
        <dbReference type="ARBA" id="ARBA00004514"/>
    </source>
</evidence>
<dbReference type="SUPFAM" id="SSF53448">
    <property type="entry name" value="Nucleotide-diphospho-sugar transferases"/>
    <property type="match status" value="1"/>
</dbReference>
<sequence length="827" mass="90660">MKAIVMAGGKGTRLRPLTCKQPKPMVPIAGRPMVEYILTLLKQYQFAEIGMTLFYLPDLITNYFGDGREFGVNLRYFVEETPLGTAGSVKNAEAFLDETFLVISGDALTDINLAEALVFHRARGALVTIVLTKVANPLDYGVVITEEDGRIKRFLEKPGWGEVFSDTVNTGIYLIEPEIFRYYEKDKEVDFSKDLFPLLLQAGAPLYGYVAEGYWSDVGNLAQYRQANYDLLDGKLKFKPSGREVAPGVWVGEGTELPPTAQVEAPVALGRYVRIGKDAKLGKHTVIGDHSLVGEEASLKKAILWNHAYVGYQTEIRGAILAHRTHLKSGVRVYEGAVLGEGCTVGSKAVIKPEVRIWPEKYLESGSVLNSSLVWGNRWGTNLFGRQGVDKTANLEFTPEFAAKLGVAYGTILPENSWVVLGTDHFPPAQKLKAALVSGLLGTGVNVYDLGVAATPVTRQAVVALEAAAGIQLRVSPATPENILVEFFDGQGLIIDRSVERKVEQAFFAEEFRRAALDRLGRTRSVEGFSARYLENLLKVTAREEIRAAGFKAVTGVDAAEGPLGSLLTMALAALGCETVAFQAGPACSYRTVKDLREACLPALAEQVRRARADLGVLLASNGECLILVDEEGRFVAEEQFTALLSLLVLKYGGAATIPLPVTAPSFIEEVIRANRGEVVRTKASPRALMEKVAEARIYPAGDGRCSFQATYDGLYALTKILELMAREKRSLACLVAQLPTYHIDRKQVDCSWEDKGRIMRHLFEENKDKTVEVIDGLKVFHDQGWALVLPDAEEPAFQIYSEASSMEAAAELTSFYSTRINALQLR</sequence>
<dbReference type="InterPro" id="IPR016055">
    <property type="entry name" value="A-D-PHexomutase_a/b/a-I/II/III"/>
</dbReference>
<protein>
    <submittedName>
        <fullName evidence="9">NTP transferase domain-containing protein</fullName>
    </submittedName>
</protein>
<dbReference type="InterPro" id="IPR050486">
    <property type="entry name" value="Mannose-1P_guanyltransferase"/>
</dbReference>
<dbReference type="Proteomes" id="UP000657177">
    <property type="component" value="Unassembled WGS sequence"/>
</dbReference>
<dbReference type="CDD" id="cd04181">
    <property type="entry name" value="NTP_transferase"/>
    <property type="match status" value="1"/>
</dbReference>
<reference evidence="9" key="1">
    <citation type="submission" date="2020-06" db="EMBL/GenBank/DDBJ databases">
        <title>Novel chitinolytic bacterium.</title>
        <authorList>
            <person name="Ungkulpasvich U."/>
            <person name="Kosugi A."/>
            <person name="Uke A."/>
        </authorList>
    </citation>
    <scope>NUCLEOTIDE SEQUENCE</scope>
    <source>
        <strain evidence="9">UUS1-1</strain>
    </source>
</reference>
<dbReference type="Gene3D" id="2.160.10.10">
    <property type="entry name" value="Hexapeptide repeat proteins"/>
    <property type="match status" value="1"/>
</dbReference>
<dbReference type="GO" id="GO:0016740">
    <property type="term" value="F:transferase activity"/>
    <property type="evidence" value="ECO:0007669"/>
    <property type="project" value="UniProtKB-KW"/>
</dbReference>
<evidence type="ECO:0000256" key="5">
    <source>
        <dbReference type="ARBA" id="ARBA00022917"/>
    </source>
</evidence>
<feature type="domain" description="Nucleotidyl transferase" evidence="6">
    <location>
        <begin position="2"/>
        <end position="233"/>
    </location>
</feature>
<evidence type="ECO:0000256" key="2">
    <source>
        <dbReference type="ARBA" id="ARBA00010231"/>
    </source>
</evidence>
<dbReference type="InterPro" id="IPR056764">
    <property type="entry name" value="LbH_EIF2B3/5"/>
</dbReference>
<evidence type="ECO:0000313" key="9">
    <source>
        <dbReference type="EMBL" id="MBA2133166.1"/>
    </source>
</evidence>
<accession>A0A8J6I0F8</accession>
<dbReference type="Gene3D" id="3.30.310.50">
    <property type="entry name" value="Alpha-D-phosphohexomutase, C-terminal domain"/>
    <property type="match status" value="1"/>
</dbReference>
<dbReference type="Pfam" id="PF02878">
    <property type="entry name" value="PGM_PMM_I"/>
    <property type="match status" value="1"/>
</dbReference>
<dbReference type="InterPro" id="IPR005835">
    <property type="entry name" value="NTP_transferase_dom"/>
</dbReference>
<dbReference type="SUPFAM" id="SSF51161">
    <property type="entry name" value="Trimeric LpxA-like enzymes"/>
    <property type="match status" value="1"/>
</dbReference>
<dbReference type="GO" id="GO:0016868">
    <property type="term" value="F:intramolecular phosphotransferase activity"/>
    <property type="evidence" value="ECO:0007669"/>
    <property type="project" value="InterPro"/>
</dbReference>
<comment type="subcellular location">
    <subcellularLocation>
        <location evidence="1">Cytoplasm</location>
        <location evidence="1">Cytosol</location>
    </subcellularLocation>
</comment>
<evidence type="ECO:0000259" key="7">
    <source>
        <dbReference type="Pfam" id="PF02878"/>
    </source>
</evidence>
<dbReference type="SUPFAM" id="SSF53738">
    <property type="entry name" value="Phosphoglucomutase, first 3 domains"/>
    <property type="match status" value="2"/>
</dbReference>
<feature type="domain" description="Alpha-D-phosphohexomutase alpha/beta/alpha" evidence="7">
    <location>
        <begin position="382"/>
        <end position="513"/>
    </location>
</feature>
<evidence type="ECO:0000256" key="4">
    <source>
        <dbReference type="ARBA" id="ARBA00022540"/>
    </source>
</evidence>
<keyword evidence="5" id="KW-0648">Protein biosynthesis</keyword>
<keyword evidence="10" id="KW-1185">Reference proteome</keyword>
<comment type="similarity">
    <text evidence="2">Belongs to the phosphohexose mutase family.</text>
</comment>
<gene>
    <name evidence="9" type="ORF">G5B42_06375</name>
</gene>
<comment type="caution">
    <text evidence="9">The sequence shown here is derived from an EMBL/GenBank/DDBJ whole genome shotgun (WGS) entry which is preliminary data.</text>
</comment>
<dbReference type="Pfam" id="PF25084">
    <property type="entry name" value="LbH_EIF2B"/>
    <property type="match status" value="1"/>
</dbReference>
<dbReference type="EMBL" id="JAAKDE010000012">
    <property type="protein sequence ID" value="MBA2133166.1"/>
    <property type="molecule type" value="Genomic_DNA"/>
</dbReference>
<dbReference type="Gene3D" id="3.40.120.10">
    <property type="entry name" value="Alpha-D-Glucose-1,6-Bisphosphate, subunit A, domain 3"/>
    <property type="match status" value="3"/>
</dbReference>
<dbReference type="SUPFAM" id="SSF55957">
    <property type="entry name" value="Phosphoglucomutase, C-terminal domain"/>
    <property type="match status" value="1"/>
</dbReference>
<organism evidence="9 10">
    <name type="scientific">Capillibacterium thermochitinicola</name>
    <dbReference type="NCBI Taxonomy" id="2699427"/>
    <lineage>
        <taxon>Bacteria</taxon>
        <taxon>Bacillati</taxon>
        <taxon>Bacillota</taxon>
        <taxon>Capillibacterium</taxon>
    </lineage>
</organism>
<dbReference type="InterPro" id="IPR011004">
    <property type="entry name" value="Trimer_LpxA-like_sf"/>
</dbReference>
<dbReference type="InterPro" id="IPR029044">
    <property type="entry name" value="Nucleotide-diphossugar_trans"/>
</dbReference>
<evidence type="ECO:0000259" key="6">
    <source>
        <dbReference type="Pfam" id="PF00483"/>
    </source>
</evidence>
<evidence type="ECO:0000259" key="8">
    <source>
        <dbReference type="Pfam" id="PF25084"/>
    </source>
</evidence>
<dbReference type="AlphaFoldDB" id="A0A8J6I0F8"/>
<dbReference type="PANTHER" id="PTHR22572">
    <property type="entry name" value="SUGAR-1-PHOSPHATE GUANYL TRANSFERASE"/>
    <property type="match status" value="1"/>
</dbReference>
<dbReference type="InterPro" id="IPR005844">
    <property type="entry name" value="A-D-PHexomutase_a/b/a-I"/>
</dbReference>
<dbReference type="Pfam" id="PF00483">
    <property type="entry name" value="NTP_transferase"/>
    <property type="match status" value="1"/>
</dbReference>
<keyword evidence="4" id="KW-0396">Initiation factor</keyword>
<dbReference type="GO" id="GO:0005975">
    <property type="term" value="P:carbohydrate metabolic process"/>
    <property type="evidence" value="ECO:0007669"/>
    <property type="project" value="InterPro"/>
</dbReference>
<dbReference type="Gene3D" id="3.90.550.10">
    <property type="entry name" value="Spore Coat Polysaccharide Biosynthesis Protein SpsA, Chain A"/>
    <property type="match status" value="1"/>
</dbReference>
<keyword evidence="9" id="KW-0808">Transferase</keyword>
<evidence type="ECO:0000256" key="3">
    <source>
        <dbReference type="ARBA" id="ARBA00022490"/>
    </source>
</evidence>